<evidence type="ECO:0000259" key="1">
    <source>
        <dbReference type="SMART" id="SM00953"/>
    </source>
</evidence>
<comment type="caution">
    <text evidence="2">The sequence shown here is derived from an EMBL/GenBank/DDBJ whole genome shotgun (WGS) entry which is preliminary data.</text>
</comment>
<dbReference type="InterPro" id="IPR014914">
    <property type="entry name" value="RES_dom"/>
</dbReference>
<evidence type="ECO:0000313" key="2">
    <source>
        <dbReference type="EMBL" id="KKN91655.1"/>
    </source>
</evidence>
<reference evidence="2" key="1">
    <citation type="journal article" date="2015" name="Nature">
        <title>Complex archaea that bridge the gap between prokaryotes and eukaryotes.</title>
        <authorList>
            <person name="Spang A."/>
            <person name="Saw J.H."/>
            <person name="Jorgensen S.L."/>
            <person name="Zaremba-Niedzwiedzka K."/>
            <person name="Martijn J."/>
            <person name="Lind A.E."/>
            <person name="van Eijk R."/>
            <person name="Schleper C."/>
            <person name="Guy L."/>
            <person name="Ettema T.J."/>
        </authorList>
    </citation>
    <scope>NUCLEOTIDE SEQUENCE</scope>
</reference>
<dbReference type="EMBL" id="LAZR01000101">
    <property type="protein sequence ID" value="KKN91655.1"/>
    <property type="molecule type" value="Genomic_DNA"/>
</dbReference>
<proteinExistence type="predicted"/>
<feature type="domain" description="RES" evidence="1">
    <location>
        <begin position="14"/>
        <end position="140"/>
    </location>
</feature>
<dbReference type="Pfam" id="PF08808">
    <property type="entry name" value="RES"/>
    <property type="match status" value="1"/>
</dbReference>
<dbReference type="AlphaFoldDB" id="A0A0F9UEM7"/>
<protein>
    <recommendedName>
        <fullName evidence="1">RES domain-containing protein</fullName>
    </recommendedName>
</protein>
<organism evidence="2">
    <name type="scientific">marine sediment metagenome</name>
    <dbReference type="NCBI Taxonomy" id="412755"/>
    <lineage>
        <taxon>unclassified sequences</taxon>
        <taxon>metagenomes</taxon>
        <taxon>ecological metagenomes</taxon>
    </lineage>
</organism>
<name>A0A0F9UEM7_9ZZZZ</name>
<sequence>MLAWRIAKEKRAQDLSGIGAALEGSRWNEEELPAVYMGLSPAICCLETFVHQAGVPKIPMKISCFTLPDDPSLYWEPTKDELPKGWDSLPADRPSADFGSAWLHEGKHLGLIVPSVVLPLERNVVLNPAHPAIRDVKIKDVFDFRYDDRMFQVVR</sequence>
<accession>A0A0F9UEM7</accession>
<dbReference type="SMART" id="SM00953">
    <property type="entry name" value="RES"/>
    <property type="match status" value="1"/>
</dbReference>
<gene>
    <name evidence="2" type="ORF">LCGC14_0215370</name>
</gene>